<evidence type="ECO:0000259" key="2">
    <source>
        <dbReference type="PROSITE" id="PS50097"/>
    </source>
</evidence>
<dbReference type="CDD" id="cd18186">
    <property type="entry name" value="BTB_POZ_ZBTB_KLHL-like"/>
    <property type="match status" value="1"/>
</dbReference>
<dbReference type="EMBL" id="SEKV01000067">
    <property type="protein sequence ID" value="TFY65509.1"/>
    <property type="molecule type" value="Genomic_DNA"/>
</dbReference>
<evidence type="ECO:0000256" key="1">
    <source>
        <dbReference type="SAM" id="MobiDB-lite"/>
    </source>
</evidence>
<comment type="caution">
    <text evidence="3">The sequence shown here is derived from an EMBL/GenBank/DDBJ whole genome shotgun (WGS) entry which is preliminary data.</text>
</comment>
<dbReference type="PROSITE" id="PS50097">
    <property type="entry name" value="BTB"/>
    <property type="match status" value="1"/>
</dbReference>
<dbReference type="Gene3D" id="3.30.710.10">
    <property type="entry name" value="Potassium Channel Kv1.1, Chain A"/>
    <property type="match status" value="1"/>
</dbReference>
<dbReference type="SUPFAM" id="SSF54695">
    <property type="entry name" value="POZ domain"/>
    <property type="match status" value="1"/>
</dbReference>
<dbReference type="SMART" id="SM00225">
    <property type="entry name" value="BTB"/>
    <property type="match status" value="1"/>
</dbReference>
<reference evidence="3 4" key="1">
    <citation type="submission" date="2019-01" db="EMBL/GenBank/DDBJ databases">
        <title>Genome sequencing of the rare red list fungi Fomitopsis rosea.</title>
        <authorList>
            <person name="Buettner E."/>
            <person name="Kellner H."/>
        </authorList>
    </citation>
    <scope>NUCLEOTIDE SEQUENCE [LARGE SCALE GENOMIC DNA]</scope>
    <source>
        <strain evidence="3 4">DSM 105464</strain>
    </source>
</reference>
<feature type="domain" description="BTB" evidence="2">
    <location>
        <begin position="87"/>
        <end position="164"/>
    </location>
</feature>
<protein>
    <recommendedName>
        <fullName evidence="2">BTB domain-containing protein</fullName>
    </recommendedName>
</protein>
<dbReference type="AlphaFoldDB" id="A0A4Y9YWJ8"/>
<proteinExistence type="predicted"/>
<sequence length="543" mass="59992">MADSDSAAPVIPPTALAQPPPQGSPDVNATPEPEPPRKRKRIEDQASDRSAQTCDSQQANDRTGNMDNGETHAAPAVHDENYYDEGADCVIRVEDTLFRVHRFLLARDSSVFQDMFNLPTGEAKEETPQEGFSDEEPIHLFGETAEEFRIFLSVLYALPEELHAYRTASSDISRLLTVASLTNKYHFISTAWWAVSALYSVTSGEFGPPTHPMGDLTRASTAALIRILEVAMRCGHRRLIDFVVESWSNRILSKDLAPRAAMRVADRWDLDGLRGVAYYVQLMEMGKDFDGRLRMGHNLLSTQTQEMRPARSVAQLVQVQGSNEEAVVPAPARSTSSSEPPSEDETAPLTTVQLRRLLSGFYAMVTLWDHLRLNPPNFPRPDGCTYHMHGCVLTFRTVWLDAAKHDKTTTYGSADVVGRLRCVEDQLRASTDLACALSPGCKREALAAVKKLVKDVQEGLSARFVDLSVSVIELASDFGKSSNVDGADVRLRTLIVVHNPTCWWTGRARPERICNTERLDIDAVATQYVDTVSGSAADQAFGL</sequence>
<feature type="region of interest" description="Disordered" evidence="1">
    <location>
        <begin position="322"/>
        <end position="349"/>
    </location>
</feature>
<feature type="compositionally biased region" description="Polar residues" evidence="1">
    <location>
        <begin position="48"/>
        <end position="68"/>
    </location>
</feature>
<dbReference type="InterPro" id="IPR000210">
    <property type="entry name" value="BTB/POZ_dom"/>
</dbReference>
<feature type="region of interest" description="Disordered" evidence="1">
    <location>
        <begin position="1"/>
        <end position="79"/>
    </location>
</feature>
<dbReference type="InterPro" id="IPR011333">
    <property type="entry name" value="SKP1/BTB/POZ_sf"/>
</dbReference>
<feature type="compositionally biased region" description="Low complexity" evidence="1">
    <location>
        <begin position="329"/>
        <end position="340"/>
    </location>
</feature>
<organism evidence="3 4">
    <name type="scientific">Rhodofomes roseus</name>
    <dbReference type="NCBI Taxonomy" id="34475"/>
    <lineage>
        <taxon>Eukaryota</taxon>
        <taxon>Fungi</taxon>
        <taxon>Dikarya</taxon>
        <taxon>Basidiomycota</taxon>
        <taxon>Agaricomycotina</taxon>
        <taxon>Agaricomycetes</taxon>
        <taxon>Polyporales</taxon>
        <taxon>Rhodofomes</taxon>
    </lineage>
</organism>
<evidence type="ECO:0000313" key="3">
    <source>
        <dbReference type="EMBL" id="TFY65509.1"/>
    </source>
</evidence>
<name>A0A4Y9YWJ8_9APHY</name>
<dbReference type="Proteomes" id="UP000298390">
    <property type="component" value="Unassembled WGS sequence"/>
</dbReference>
<gene>
    <name evidence="3" type="ORF">EVJ58_g1937</name>
</gene>
<evidence type="ECO:0000313" key="4">
    <source>
        <dbReference type="Proteomes" id="UP000298390"/>
    </source>
</evidence>
<accession>A0A4Y9YWJ8</accession>
<dbReference type="Pfam" id="PF00651">
    <property type="entry name" value="BTB"/>
    <property type="match status" value="1"/>
</dbReference>